<keyword evidence="3" id="KW-1003">Cell membrane</keyword>
<sequence length="228" mass="23875">MADLLPALLTTPWLPLVVFAFCLIDGFFPPIPSETVVIGALTLMLSAGTAAGGAPYAAAGVIAAAALGAATGDSIAYYLGRRFGLARWAWLRRPRVQKALEWAGARVHARPAMLLLTARYIPVGRVAVNMTAGATRLPYRRFLPLSLLAAVCWTAMSILLSVFAASWLGHSPVLAAVVGVVISVILGLAVDLVARLVRRVLKRHDGAAEDADAAGAVSAGERRSELVG</sequence>
<dbReference type="RefSeq" id="WP_231820362.1">
    <property type="nucleotide sequence ID" value="NZ_CP082781.1"/>
</dbReference>
<evidence type="ECO:0000256" key="6">
    <source>
        <dbReference type="ARBA" id="ARBA00023136"/>
    </source>
</evidence>
<evidence type="ECO:0000256" key="7">
    <source>
        <dbReference type="SAM" id="Phobius"/>
    </source>
</evidence>
<dbReference type="Proteomes" id="UP001199642">
    <property type="component" value="Chromosome"/>
</dbReference>
<evidence type="ECO:0000313" key="9">
    <source>
        <dbReference type="EMBL" id="UGS26783.1"/>
    </source>
</evidence>
<dbReference type="InterPro" id="IPR051311">
    <property type="entry name" value="DedA_domain"/>
</dbReference>
<evidence type="ECO:0000313" key="10">
    <source>
        <dbReference type="Proteomes" id="UP001199642"/>
    </source>
</evidence>
<feature type="domain" description="VTT" evidence="8">
    <location>
        <begin position="49"/>
        <end position="159"/>
    </location>
</feature>
<dbReference type="EMBL" id="CP082781">
    <property type="protein sequence ID" value="UGS26783.1"/>
    <property type="molecule type" value="Genomic_DNA"/>
</dbReference>
<proteinExistence type="inferred from homology"/>
<keyword evidence="4 7" id="KW-0812">Transmembrane</keyword>
<evidence type="ECO:0000256" key="4">
    <source>
        <dbReference type="ARBA" id="ARBA00022692"/>
    </source>
</evidence>
<comment type="subcellular location">
    <subcellularLocation>
        <location evidence="1">Cell membrane</location>
        <topology evidence="1">Multi-pass membrane protein</topology>
    </subcellularLocation>
</comment>
<feature type="transmembrane region" description="Helical" evidence="7">
    <location>
        <begin position="145"/>
        <end position="167"/>
    </location>
</feature>
<dbReference type="InterPro" id="IPR032816">
    <property type="entry name" value="VTT_dom"/>
</dbReference>
<keyword evidence="6 7" id="KW-0472">Membrane</keyword>
<keyword evidence="10" id="KW-1185">Reference proteome</keyword>
<dbReference type="PANTHER" id="PTHR42709:SF6">
    <property type="entry name" value="UNDECAPRENYL PHOSPHATE TRANSPORTER A"/>
    <property type="match status" value="1"/>
</dbReference>
<dbReference type="Pfam" id="PF09335">
    <property type="entry name" value="VTT_dom"/>
    <property type="match status" value="1"/>
</dbReference>
<keyword evidence="5 7" id="KW-1133">Transmembrane helix</keyword>
<evidence type="ECO:0000256" key="5">
    <source>
        <dbReference type="ARBA" id="ARBA00022989"/>
    </source>
</evidence>
<evidence type="ECO:0000256" key="3">
    <source>
        <dbReference type="ARBA" id="ARBA00022475"/>
    </source>
</evidence>
<feature type="transmembrane region" description="Helical" evidence="7">
    <location>
        <begin position="12"/>
        <end position="28"/>
    </location>
</feature>
<evidence type="ECO:0000256" key="2">
    <source>
        <dbReference type="ARBA" id="ARBA00010792"/>
    </source>
</evidence>
<feature type="transmembrane region" description="Helical" evidence="7">
    <location>
        <begin position="58"/>
        <end position="79"/>
    </location>
</feature>
<protein>
    <submittedName>
        <fullName evidence="9">VTT domain-containing protein</fullName>
    </submittedName>
</protein>
<accession>A0ABY3RV21</accession>
<comment type="similarity">
    <text evidence="2">Belongs to the DedA family.</text>
</comment>
<dbReference type="PANTHER" id="PTHR42709">
    <property type="entry name" value="ALKALINE PHOSPHATASE LIKE PROTEIN"/>
    <property type="match status" value="1"/>
</dbReference>
<organism evidence="9 10">
    <name type="scientific">Microbacterium resistens</name>
    <dbReference type="NCBI Taxonomy" id="156977"/>
    <lineage>
        <taxon>Bacteria</taxon>
        <taxon>Bacillati</taxon>
        <taxon>Actinomycetota</taxon>
        <taxon>Actinomycetes</taxon>
        <taxon>Micrococcales</taxon>
        <taxon>Microbacteriaceae</taxon>
        <taxon>Microbacterium</taxon>
    </lineage>
</organism>
<feature type="transmembrane region" description="Helical" evidence="7">
    <location>
        <begin position="173"/>
        <end position="194"/>
    </location>
</feature>
<name>A0ABY3RV21_9MICO</name>
<evidence type="ECO:0000259" key="8">
    <source>
        <dbReference type="Pfam" id="PF09335"/>
    </source>
</evidence>
<evidence type="ECO:0000256" key="1">
    <source>
        <dbReference type="ARBA" id="ARBA00004651"/>
    </source>
</evidence>
<reference evidence="9 10" key="1">
    <citation type="submission" date="2023-01" db="EMBL/GenBank/DDBJ databases">
        <title>Characterization of estradiol degrading bacteria Microbacterium sp. MZT7 and reveal degrading genes through genome analysis.</title>
        <authorList>
            <person name="Hao P."/>
            <person name="Gao Y."/>
        </authorList>
    </citation>
    <scope>NUCLEOTIDE SEQUENCE [LARGE SCALE GENOMIC DNA]</scope>
    <source>
        <strain evidence="9 10">MZT7</strain>
    </source>
</reference>
<gene>
    <name evidence="9" type="ORF">K8F61_00660</name>
</gene>